<sequence length="309" mass="33788">MDRYQRVERPRPESAIEENEIRITAQGLIRNYVSYATSLLQDRRIKEIVLKAMGQAISKSVAVAEIIKKRVPGLYQDTNISSVSITDVWEPIEEGLTRDDSSCFDDFNYLISQRSGQELSWFMLNNPGNSRASSRRHHHHSAKFVNHHLIMKTPMSGVVAEEGGVDVEGVGVEEVMVVMVDMETIKVGTTKVVGTMITKVGMVAMIIREDMVAMIIKGDMAVVDMATTKADMETTKKMVDITEDGVACAGGAIGITVAGTNEAEVAVFLVEGDMAAAGGEEWVAVVDEETEDPSSEQMGEENPWATGDI</sequence>
<evidence type="ECO:0000256" key="2">
    <source>
        <dbReference type="ARBA" id="ARBA00008018"/>
    </source>
</evidence>
<reference evidence="6" key="1">
    <citation type="journal article" date="2009" name="Rice">
        <title>De Novo Next Generation Sequencing of Plant Genomes.</title>
        <authorList>
            <person name="Rounsley S."/>
            <person name="Marri P.R."/>
            <person name="Yu Y."/>
            <person name="He R."/>
            <person name="Sisneros N."/>
            <person name="Goicoechea J.L."/>
            <person name="Lee S.J."/>
            <person name="Angelova A."/>
            <person name="Kudrna D."/>
            <person name="Luo M."/>
            <person name="Affourtit J."/>
            <person name="Desany B."/>
            <person name="Knight J."/>
            <person name="Niazi F."/>
            <person name="Egholm M."/>
            <person name="Wing R.A."/>
        </authorList>
    </citation>
    <scope>NUCLEOTIDE SEQUENCE [LARGE SCALE GENOMIC DNA]</scope>
    <source>
        <strain evidence="6">cv. IRGC 105608</strain>
    </source>
</reference>
<evidence type="ECO:0000256" key="1">
    <source>
        <dbReference type="ARBA" id="ARBA00004123"/>
    </source>
</evidence>
<keyword evidence="7" id="KW-1185">Reference proteome</keyword>
<dbReference type="EnsemblPlants" id="OBART03G33260.1">
    <property type="protein sequence ID" value="OBART03G33260.1"/>
    <property type="gene ID" value="OBART03G33260"/>
</dbReference>
<comment type="subcellular location">
    <subcellularLocation>
        <location evidence="1">Nucleus</location>
    </subcellularLocation>
</comment>
<dbReference type="GO" id="GO:0005634">
    <property type="term" value="C:nucleus"/>
    <property type="evidence" value="ECO:0007669"/>
    <property type="project" value="UniProtKB-SubCell"/>
</dbReference>
<evidence type="ECO:0000313" key="6">
    <source>
        <dbReference type="EnsemblPlants" id="OBART03G33260.1"/>
    </source>
</evidence>
<dbReference type="PANTHER" id="PTHR13516">
    <property type="entry name" value="RIBONUCLEASE P SUBUNIT P25"/>
    <property type="match status" value="1"/>
</dbReference>
<dbReference type="STRING" id="65489.A0A0D3FNR3"/>
<dbReference type="AlphaFoldDB" id="A0A0D3FNR3"/>
<evidence type="ECO:0000259" key="5">
    <source>
        <dbReference type="Pfam" id="PF01918"/>
    </source>
</evidence>
<dbReference type="Proteomes" id="UP000026960">
    <property type="component" value="Chromosome 3"/>
</dbReference>
<comment type="similarity">
    <text evidence="2">Belongs to the histone-like Alba family.</text>
</comment>
<dbReference type="PaxDb" id="65489-OBART03G33260.1"/>
<dbReference type="eggNOG" id="KOG2567">
    <property type="taxonomic scope" value="Eukaryota"/>
</dbReference>
<feature type="domain" description="DNA/RNA-binding protein Alba-like" evidence="5">
    <location>
        <begin position="19"/>
        <end position="83"/>
    </location>
</feature>
<organism evidence="6">
    <name type="scientific">Oryza barthii</name>
    <dbReference type="NCBI Taxonomy" id="65489"/>
    <lineage>
        <taxon>Eukaryota</taxon>
        <taxon>Viridiplantae</taxon>
        <taxon>Streptophyta</taxon>
        <taxon>Embryophyta</taxon>
        <taxon>Tracheophyta</taxon>
        <taxon>Spermatophyta</taxon>
        <taxon>Magnoliopsida</taxon>
        <taxon>Liliopsida</taxon>
        <taxon>Poales</taxon>
        <taxon>Poaceae</taxon>
        <taxon>BOP clade</taxon>
        <taxon>Oryzoideae</taxon>
        <taxon>Oryzeae</taxon>
        <taxon>Oryzinae</taxon>
        <taxon>Oryza</taxon>
    </lineage>
</organism>
<dbReference type="Gene3D" id="3.30.110.20">
    <property type="entry name" value="Alba-like domain"/>
    <property type="match status" value="1"/>
</dbReference>
<dbReference type="Pfam" id="PF01918">
    <property type="entry name" value="Alba"/>
    <property type="match status" value="1"/>
</dbReference>
<protein>
    <recommendedName>
        <fullName evidence="5">DNA/RNA-binding protein Alba-like domain-containing protein</fullName>
    </recommendedName>
</protein>
<proteinExistence type="inferred from homology"/>
<dbReference type="InterPro" id="IPR051958">
    <property type="entry name" value="Alba-like_NAB"/>
</dbReference>
<dbReference type="Gramene" id="OBART03G33260.1">
    <property type="protein sequence ID" value="OBART03G33260.1"/>
    <property type="gene ID" value="OBART03G33260"/>
</dbReference>
<evidence type="ECO:0000256" key="4">
    <source>
        <dbReference type="SAM" id="MobiDB-lite"/>
    </source>
</evidence>
<evidence type="ECO:0000256" key="3">
    <source>
        <dbReference type="ARBA" id="ARBA00023242"/>
    </source>
</evidence>
<accession>A0A0D3FNR3</accession>
<dbReference type="PANTHER" id="PTHR13516:SF11">
    <property type="entry name" value="EXPRESSED PROTEIN"/>
    <property type="match status" value="1"/>
</dbReference>
<dbReference type="InterPro" id="IPR036882">
    <property type="entry name" value="Alba-like_dom_sf"/>
</dbReference>
<dbReference type="InterPro" id="IPR002775">
    <property type="entry name" value="DNA/RNA-bd_Alba-like"/>
</dbReference>
<evidence type="ECO:0000313" key="7">
    <source>
        <dbReference type="Proteomes" id="UP000026960"/>
    </source>
</evidence>
<reference evidence="6" key="2">
    <citation type="submission" date="2015-03" db="UniProtKB">
        <authorList>
            <consortium name="EnsemblPlants"/>
        </authorList>
    </citation>
    <scope>IDENTIFICATION</scope>
</reference>
<dbReference type="HOGENOM" id="CLU_078359_0_0_1"/>
<dbReference type="SUPFAM" id="SSF82704">
    <property type="entry name" value="AlbA-like"/>
    <property type="match status" value="1"/>
</dbReference>
<feature type="region of interest" description="Disordered" evidence="4">
    <location>
        <begin position="289"/>
        <end position="309"/>
    </location>
</feature>
<dbReference type="GO" id="GO:0003723">
    <property type="term" value="F:RNA binding"/>
    <property type="evidence" value="ECO:0007669"/>
    <property type="project" value="TreeGrafter"/>
</dbReference>
<name>A0A0D3FNR3_9ORYZ</name>
<keyword evidence="3" id="KW-0539">Nucleus</keyword>